<dbReference type="OMA" id="TETWRGM"/>
<sequence length="142" mass="16305">MDFSFVDMPLKVHGYNFKIGDTEDGELCVVYALDSLLHVWVRRAGDDDGIDRWVPHKTISLIEDGCRTETWRGMYTGLQVLEVRAGRVYMATKHSFPCSWFFSISMEIERLFQGRYDGHAYPYVMAWPPSLVGDDGSINWTG</sequence>
<keyword evidence="2" id="KW-1185">Reference proteome</keyword>
<dbReference type="AlphaFoldDB" id="A0A9R0WX53"/>
<dbReference type="PANTHER" id="PTHR33207">
    <property type="entry name" value="F-BOX DOMAIN CONTAINING PROTEIN-RELATED"/>
    <property type="match status" value="1"/>
</dbReference>
<evidence type="ECO:0000313" key="1">
    <source>
        <dbReference type="EMBL" id="VAI26010.1"/>
    </source>
</evidence>
<protein>
    <submittedName>
        <fullName evidence="1">Uncharacterized protein</fullName>
    </submittedName>
</protein>
<gene>
    <name evidence="1" type="ORF">TRITD_5Av1G256760</name>
</gene>
<organism evidence="1 2">
    <name type="scientific">Triticum turgidum subsp. durum</name>
    <name type="common">Durum wheat</name>
    <name type="synonym">Triticum durum</name>
    <dbReference type="NCBI Taxonomy" id="4567"/>
    <lineage>
        <taxon>Eukaryota</taxon>
        <taxon>Viridiplantae</taxon>
        <taxon>Streptophyta</taxon>
        <taxon>Embryophyta</taxon>
        <taxon>Tracheophyta</taxon>
        <taxon>Spermatophyta</taxon>
        <taxon>Magnoliopsida</taxon>
        <taxon>Liliopsida</taxon>
        <taxon>Poales</taxon>
        <taxon>Poaceae</taxon>
        <taxon>BOP clade</taxon>
        <taxon>Pooideae</taxon>
        <taxon>Triticodae</taxon>
        <taxon>Triticeae</taxon>
        <taxon>Triticinae</taxon>
        <taxon>Triticum</taxon>
    </lineage>
</organism>
<name>A0A9R0WX53_TRITD</name>
<reference evidence="1 2" key="1">
    <citation type="submission" date="2017-09" db="EMBL/GenBank/DDBJ databases">
        <authorList>
            <consortium name="International Durum Wheat Genome Sequencing Consortium (IDWGSC)"/>
            <person name="Milanesi L."/>
        </authorList>
    </citation>
    <scope>NUCLEOTIDE SEQUENCE [LARGE SCALE GENOMIC DNA]</scope>
    <source>
        <strain evidence="2">cv. Svevo</strain>
    </source>
</reference>
<dbReference type="Proteomes" id="UP000324705">
    <property type="component" value="Chromosome 5A"/>
</dbReference>
<dbReference type="Gramene" id="TRITD5Av1G256760.1">
    <property type="protein sequence ID" value="TRITD5Av1G256760.1"/>
    <property type="gene ID" value="TRITD5Av1G256760"/>
</dbReference>
<evidence type="ECO:0000313" key="2">
    <source>
        <dbReference type="Proteomes" id="UP000324705"/>
    </source>
</evidence>
<dbReference type="EMBL" id="LT934119">
    <property type="protein sequence ID" value="VAI26010.1"/>
    <property type="molecule type" value="Genomic_DNA"/>
</dbReference>
<proteinExistence type="predicted"/>
<accession>A0A9R0WX53</accession>